<keyword evidence="10" id="KW-0175">Coiled coil</keyword>
<evidence type="ECO:0000256" key="6">
    <source>
        <dbReference type="ARBA" id="ARBA00022838"/>
    </source>
</evidence>
<gene>
    <name evidence="12" type="ORF">HYH03_012713</name>
</gene>
<evidence type="ECO:0000256" key="3">
    <source>
        <dbReference type="ARBA" id="ARBA00022454"/>
    </source>
</evidence>
<proteinExistence type="predicted"/>
<evidence type="ECO:0000256" key="11">
    <source>
        <dbReference type="SAM" id="MobiDB-lite"/>
    </source>
</evidence>
<keyword evidence="8" id="KW-0131">Cell cycle</keyword>
<dbReference type="Proteomes" id="UP000612055">
    <property type="component" value="Unassembled WGS sequence"/>
</dbReference>
<feature type="compositionally biased region" description="Low complexity" evidence="11">
    <location>
        <begin position="105"/>
        <end position="114"/>
    </location>
</feature>
<evidence type="ECO:0000313" key="12">
    <source>
        <dbReference type="EMBL" id="KAG2488713.1"/>
    </source>
</evidence>
<evidence type="ECO:0000256" key="1">
    <source>
        <dbReference type="ARBA" id="ARBA00004123"/>
    </source>
</evidence>
<dbReference type="PANTHER" id="PTHR15459">
    <property type="entry name" value="POLYAMINE-MODULATED FACTOR 1"/>
    <property type="match status" value="1"/>
</dbReference>
<evidence type="ECO:0000256" key="4">
    <source>
        <dbReference type="ARBA" id="ARBA00022618"/>
    </source>
</evidence>
<feature type="coiled-coil region" evidence="10">
    <location>
        <begin position="157"/>
        <end position="187"/>
    </location>
</feature>
<keyword evidence="9" id="KW-0137">Centromere</keyword>
<dbReference type="AlphaFoldDB" id="A0A836BV59"/>
<dbReference type="EMBL" id="JAEHOE010000080">
    <property type="protein sequence ID" value="KAG2488713.1"/>
    <property type="molecule type" value="Genomic_DNA"/>
</dbReference>
<dbReference type="GO" id="GO:0005634">
    <property type="term" value="C:nucleus"/>
    <property type="evidence" value="ECO:0007669"/>
    <property type="project" value="UniProtKB-SubCell"/>
</dbReference>
<dbReference type="GO" id="GO:0051301">
    <property type="term" value="P:cell division"/>
    <property type="evidence" value="ECO:0007669"/>
    <property type="project" value="UniProtKB-KW"/>
</dbReference>
<organism evidence="12 13">
    <name type="scientific">Edaphochlamys debaryana</name>
    <dbReference type="NCBI Taxonomy" id="47281"/>
    <lineage>
        <taxon>Eukaryota</taxon>
        <taxon>Viridiplantae</taxon>
        <taxon>Chlorophyta</taxon>
        <taxon>core chlorophytes</taxon>
        <taxon>Chlorophyceae</taxon>
        <taxon>CS clade</taxon>
        <taxon>Chlamydomonadales</taxon>
        <taxon>Chlamydomonadales incertae sedis</taxon>
        <taxon>Edaphochlamys</taxon>
    </lineage>
</organism>
<dbReference type="OrthoDB" id="533752at2759"/>
<keyword evidence="6" id="KW-0995">Kinetochore</keyword>
<dbReference type="GO" id="GO:0007059">
    <property type="term" value="P:chromosome segregation"/>
    <property type="evidence" value="ECO:0007669"/>
    <property type="project" value="TreeGrafter"/>
</dbReference>
<comment type="caution">
    <text evidence="12">The sequence shown here is derived from an EMBL/GenBank/DDBJ whole genome shotgun (WGS) entry which is preliminary data.</text>
</comment>
<keyword evidence="7" id="KW-0539">Nucleus</keyword>
<dbReference type="GO" id="GO:0000444">
    <property type="term" value="C:MIS12/MIND type complex"/>
    <property type="evidence" value="ECO:0007669"/>
    <property type="project" value="InterPro"/>
</dbReference>
<comment type="subcellular location">
    <subcellularLocation>
        <location evidence="2">Chromosome</location>
        <location evidence="2">Centromere</location>
        <location evidence="2">Kinetochore</location>
    </subcellularLocation>
    <subcellularLocation>
        <location evidence="1">Nucleus</location>
    </subcellularLocation>
</comment>
<evidence type="ECO:0000256" key="7">
    <source>
        <dbReference type="ARBA" id="ARBA00023242"/>
    </source>
</evidence>
<evidence type="ECO:0000256" key="10">
    <source>
        <dbReference type="SAM" id="Coils"/>
    </source>
</evidence>
<dbReference type="PANTHER" id="PTHR15459:SF3">
    <property type="entry name" value="POLYAMINE-MODULATED FACTOR 1"/>
    <property type="match status" value="1"/>
</dbReference>
<accession>A0A836BV59</accession>
<reference evidence="12" key="1">
    <citation type="journal article" date="2020" name="bioRxiv">
        <title>Comparative genomics of Chlamydomonas.</title>
        <authorList>
            <person name="Craig R.J."/>
            <person name="Hasan A.R."/>
            <person name="Ness R.W."/>
            <person name="Keightley P.D."/>
        </authorList>
    </citation>
    <scope>NUCLEOTIDE SEQUENCE</scope>
    <source>
        <strain evidence="12">CCAP 11/70</strain>
    </source>
</reference>
<keyword evidence="5" id="KW-0498">Mitosis</keyword>
<sequence length="227" mass="24139">MEEELPGTSGDAGAGAELLGRRGALLQEAFVKALEYGMQDPSREEFGDSFPDYDSALVDALYNTFQQMLAGVRSHCHAEFGDLCTEHHIHDHLRTLDEADGLPSTAAAADAPTPIRDRPNGELRSPGLGVAAATPSGVNGDSAVAEAVSRAESAARLHALRQEAVHLQDLLERARTTEARLTEALALRKGGADKMAATYHRVVSDVKQVYDITRAWPTAPKLGGASA</sequence>
<protein>
    <submittedName>
        <fullName evidence="12">Uncharacterized protein</fullName>
    </submittedName>
</protein>
<evidence type="ECO:0000256" key="5">
    <source>
        <dbReference type="ARBA" id="ARBA00022776"/>
    </source>
</evidence>
<feature type="region of interest" description="Disordered" evidence="11">
    <location>
        <begin position="104"/>
        <end position="124"/>
    </location>
</feature>
<keyword evidence="13" id="KW-1185">Reference proteome</keyword>
<dbReference type="InterPro" id="IPR007128">
    <property type="entry name" value="PMF1/Nnf1"/>
</dbReference>
<evidence type="ECO:0000256" key="8">
    <source>
        <dbReference type="ARBA" id="ARBA00023306"/>
    </source>
</evidence>
<keyword evidence="3" id="KW-0158">Chromosome</keyword>
<evidence type="ECO:0000256" key="9">
    <source>
        <dbReference type="ARBA" id="ARBA00023328"/>
    </source>
</evidence>
<keyword evidence="4" id="KW-0132">Cell division</keyword>
<evidence type="ECO:0000313" key="13">
    <source>
        <dbReference type="Proteomes" id="UP000612055"/>
    </source>
</evidence>
<name>A0A836BV59_9CHLO</name>
<evidence type="ECO:0000256" key="2">
    <source>
        <dbReference type="ARBA" id="ARBA00004629"/>
    </source>
</evidence>